<dbReference type="NCBIfam" id="NF033550">
    <property type="entry name" value="transpos_ISL3"/>
    <property type="match status" value="1"/>
</dbReference>
<sequence length="445" mass="51521">MNYCTRFLLGIKDTRLIFDPKFGKNFITEGSYHHQNVHFVHLLQTYPCFCSVCQRKMLRNGFKLTKAVGLPAAGVTNILCIRKQKFICPKSKKCPQVITKIAKVAGIQPKNQISDAVRYRAVIELGKNISQTDIAENYAISPMTIMRFSKQFTEYIQPNYHWLPADIAVDDFKSGKFAKSGMSLLVMDSVHHRTIDIIESRTSNFIKSYFLKYSFTARKAVKTVTVDLYSPYRPLIHELFPNAIIIADHFHIVVQAFQALNSVRLHVMKQAGNGSHDWRALKWYWKLLMKDSAELDYQHYSKRINFQNRQLCDADVVDLLLNMSDELKKAYNYYQQLLHVIHHQDTESLSNLLNSAAGMPEQIKKANRTLRKHQSEIINSFKTSFSNGPVEGTNNKIKVIKRTAYGFRNFENFRLRILLSLKNSYVSLNYHYYIKKAIHSTEQIA</sequence>
<proteinExistence type="predicted"/>
<gene>
    <name evidence="2" type="ORF">RI555_16795</name>
</gene>
<dbReference type="EMBL" id="JAVLAO010000004">
    <property type="protein sequence ID" value="MDT7040571.1"/>
    <property type="molecule type" value="Genomic_DNA"/>
</dbReference>
<dbReference type="PANTHER" id="PTHR33498">
    <property type="entry name" value="TRANSPOSASE FOR INSERTION SEQUENCE ELEMENT IS1557"/>
    <property type="match status" value="1"/>
</dbReference>
<evidence type="ECO:0000313" key="3">
    <source>
        <dbReference type="Proteomes" id="UP001263852"/>
    </source>
</evidence>
<dbReference type="RefSeq" id="WP_216748658.1">
    <property type="nucleotide sequence ID" value="NZ_JAGWDT010000036.1"/>
</dbReference>
<dbReference type="InterPro" id="IPR002560">
    <property type="entry name" value="Transposase_DDE"/>
</dbReference>
<reference evidence="2" key="1">
    <citation type="submission" date="2023-08" db="EMBL/GenBank/DDBJ databases">
        <authorList>
            <person name="Page C.A."/>
            <person name="Perez-Diaz I.M."/>
        </authorList>
    </citation>
    <scope>NUCLEOTIDE SEQUENCE</scope>
    <source>
        <strain evidence="2">1.8.9</strain>
    </source>
</reference>
<organism evidence="2 3">
    <name type="scientific">Lactiplantibacillus pentosus</name>
    <name type="common">Lactobacillus pentosus</name>
    <dbReference type="NCBI Taxonomy" id="1589"/>
    <lineage>
        <taxon>Bacteria</taxon>
        <taxon>Bacillati</taxon>
        <taxon>Bacillota</taxon>
        <taxon>Bacilli</taxon>
        <taxon>Lactobacillales</taxon>
        <taxon>Lactobacillaceae</taxon>
        <taxon>Lactiplantibacillus</taxon>
    </lineage>
</organism>
<evidence type="ECO:0000259" key="1">
    <source>
        <dbReference type="Pfam" id="PF01610"/>
    </source>
</evidence>
<dbReference type="Proteomes" id="UP001263852">
    <property type="component" value="Unassembled WGS sequence"/>
</dbReference>
<evidence type="ECO:0000313" key="2">
    <source>
        <dbReference type="EMBL" id="MDT7040571.1"/>
    </source>
</evidence>
<protein>
    <submittedName>
        <fullName evidence="2">ISL3 family transposase</fullName>
    </submittedName>
</protein>
<dbReference type="PANTHER" id="PTHR33498:SF1">
    <property type="entry name" value="TRANSPOSASE FOR INSERTION SEQUENCE ELEMENT IS1557"/>
    <property type="match status" value="1"/>
</dbReference>
<dbReference type="Pfam" id="PF01610">
    <property type="entry name" value="DDE_Tnp_ISL3"/>
    <property type="match status" value="1"/>
</dbReference>
<name>A0AAW8WKS2_LACPE</name>
<dbReference type="InterPro" id="IPR047951">
    <property type="entry name" value="Transpos_ISL3"/>
</dbReference>
<accession>A0AAW8WKS2</accession>
<dbReference type="AlphaFoldDB" id="A0AAW8WKS2"/>
<feature type="domain" description="Transposase IS204/IS1001/IS1096/IS1165 DDE" evidence="1">
    <location>
        <begin position="167"/>
        <end position="417"/>
    </location>
</feature>
<comment type="caution">
    <text evidence="2">The sequence shown here is derived from an EMBL/GenBank/DDBJ whole genome shotgun (WGS) entry which is preliminary data.</text>
</comment>